<dbReference type="AlphaFoldDB" id="A0A1G8QEL7"/>
<dbReference type="PANTHER" id="PTHR40469:SF2">
    <property type="entry name" value="GALACTOSE-BINDING DOMAIN-LIKE SUPERFAMILY PROTEIN"/>
    <property type="match status" value="1"/>
</dbReference>
<feature type="domain" description="ThuA-like" evidence="1">
    <location>
        <begin position="4"/>
        <end position="212"/>
    </location>
</feature>
<evidence type="ECO:0000313" key="2">
    <source>
        <dbReference type="EMBL" id="SDJ03212.1"/>
    </source>
</evidence>
<dbReference type="SUPFAM" id="SSF52317">
    <property type="entry name" value="Class I glutamine amidotransferase-like"/>
    <property type="match status" value="1"/>
</dbReference>
<dbReference type="STRING" id="555512.SAMN04487993_101585"/>
<dbReference type="EMBL" id="FNEJ01000015">
    <property type="protein sequence ID" value="SDJ03212.1"/>
    <property type="molecule type" value="Genomic_DNA"/>
</dbReference>
<gene>
    <name evidence="2" type="ORF">SAMN04487993_101585</name>
</gene>
<keyword evidence="3" id="KW-1185">Reference proteome</keyword>
<organism evidence="2 3">
    <name type="scientific">Salipiger marinus</name>
    <dbReference type="NCBI Taxonomy" id="555512"/>
    <lineage>
        <taxon>Bacteria</taxon>
        <taxon>Pseudomonadati</taxon>
        <taxon>Pseudomonadota</taxon>
        <taxon>Alphaproteobacteria</taxon>
        <taxon>Rhodobacterales</taxon>
        <taxon>Roseobacteraceae</taxon>
        <taxon>Salipiger</taxon>
    </lineage>
</organism>
<accession>A0A1G8QEL7</accession>
<dbReference type="OrthoDB" id="9785923at2"/>
<dbReference type="RefSeq" id="WP_089849241.1">
    <property type="nucleotide sequence ID" value="NZ_FNEJ01000015.1"/>
</dbReference>
<evidence type="ECO:0000313" key="3">
    <source>
        <dbReference type="Proteomes" id="UP000199093"/>
    </source>
</evidence>
<sequence length="218" mass="23876">MNQKALIFYGGWEGHDPEACAAVVAGMLRDEGFDVRSEPGVAVLGEADLSSFDLIVPLCTQVEIKKEPLERLCAAIAAGTGLAGFHGGMGDTFRAAPAYQFMVGGQWVAHPGDMMDYRVEITQPDHPLMQGIGDFDYHSEQYFMHVDPGNDVLAVTRFDGTHAPWVKGTVMPVAWTRHHGEGRVFYSALGHNASEFDVPQMKEILRRGLVWASRGTGR</sequence>
<reference evidence="2 3" key="1">
    <citation type="submission" date="2016-10" db="EMBL/GenBank/DDBJ databases">
        <authorList>
            <person name="de Groot N.N."/>
        </authorList>
    </citation>
    <scope>NUCLEOTIDE SEQUENCE [LARGE SCALE GENOMIC DNA]</scope>
    <source>
        <strain evidence="2 3">DSM 26424</strain>
    </source>
</reference>
<dbReference type="PANTHER" id="PTHR40469">
    <property type="entry name" value="SECRETED GLYCOSYL HYDROLASE"/>
    <property type="match status" value="1"/>
</dbReference>
<name>A0A1G8QEL7_9RHOB</name>
<dbReference type="Pfam" id="PF06283">
    <property type="entry name" value="ThuA"/>
    <property type="match status" value="1"/>
</dbReference>
<dbReference type="Proteomes" id="UP000199093">
    <property type="component" value="Unassembled WGS sequence"/>
</dbReference>
<proteinExistence type="predicted"/>
<protein>
    <recommendedName>
        <fullName evidence="1">ThuA-like domain-containing protein</fullName>
    </recommendedName>
</protein>
<dbReference type="InterPro" id="IPR029062">
    <property type="entry name" value="Class_I_gatase-like"/>
</dbReference>
<evidence type="ECO:0000259" key="1">
    <source>
        <dbReference type="Pfam" id="PF06283"/>
    </source>
</evidence>
<dbReference type="Gene3D" id="3.40.50.880">
    <property type="match status" value="1"/>
</dbReference>
<dbReference type="InterPro" id="IPR029010">
    <property type="entry name" value="ThuA-like"/>
</dbReference>